<organism evidence="2 3">
    <name type="scientific">Escherichia phage AnYang</name>
    <dbReference type="NCBI Taxonomy" id="2499909"/>
    <lineage>
        <taxon>Viruses</taxon>
        <taxon>Duplodnaviria</taxon>
        <taxon>Heunggongvirae</taxon>
        <taxon>Uroviricota</taxon>
        <taxon>Caudoviricetes</taxon>
        <taxon>Pantevenvirales</taxon>
        <taxon>Straboviridae</taxon>
        <taxon>Tevenvirinae</taxon>
        <taxon>Dhakavirus</taxon>
        <taxon>Dhakavirus anyang</taxon>
    </lineage>
</organism>
<protein>
    <submittedName>
        <fullName evidence="2">Uncharacterized protein</fullName>
    </submittedName>
</protein>
<proteinExistence type="predicted"/>
<dbReference type="KEGG" id="vg:65118106"/>
<feature type="region of interest" description="Disordered" evidence="1">
    <location>
        <begin position="36"/>
        <end position="56"/>
    </location>
</feature>
<evidence type="ECO:0000313" key="2">
    <source>
        <dbReference type="EMBL" id="QAU03727.1"/>
    </source>
</evidence>
<dbReference type="RefSeq" id="YP_010100412.1">
    <property type="nucleotide sequence ID" value="NC_055782.1"/>
</dbReference>
<reference evidence="2 3" key="1">
    <citation type="submission" date="2018-11" db="EMBL/GenBank/DDBJ databases">
        <authorList>
            <person name="Ji L."/>
        </authorList>
    </citation>
    <scope>NUCLEOTIDE SEQUENCE [LARGE SCALE GENOMIC DNA]</scope>
</reference>
<sequence>MGSLGKMMNWLTNIPTSTLDIDRKQARKEIEQKNIQAKAPKITAKAPETKSSYESKSSYTSYTQSSLGMAADIAVFGVPLGVFK</sequence>
<dbReference type="EMBL" id="MK234886">
    <property type="protein sequence ID" value="QAU03727.1"/>
    <property type="molecule type" value="Genomic_DNA"/>
</dbReference>
<dbReference type="Proteomes" id="UP000290498">
    <property type="component" value="Segment"/>
</dbReference>
<evidence type="ECO:0000256" key="1">
    <source>
        <dbReference type="SAM" id="MobiDB-lite"/>
    </source>
</evidence>
<accession>A0A410T590</accession>
<dbReference type="GeneID" id="65118106"/>
<evidence type="ECO:0000313" key="3">
    <source>
        <dbReference type="Proteomes" id="UP000290498"/>
    </source>
</evidence>
<name>A0A410T590_9CAUD</name>
<keyword evidence="3" id="KW-1185">Reference proteome</keyword>